<evidence type="ECO:0000256" key="1">
    <source>
        <dbReference type="SAM" id="MobiDB-lite"/>
    </source>
</evidence>
<name>E8LNA9_SUCHY</name>
<dbReference type="CDD" id="cd00077">
    <property type="entry name" value="HDc"/>
    <property type="match status" value="1"/>
</dbReference>
<dbReference type="STRING" id="762983.HMPREF9444_02266"/>
<feature type="compositionally biased region" description="Acidic residues" evidence="1">
    <location>
        <begin position="568"/>
        <end position="579"/>
    </location>
</feature>
<dbReference type="Pfam" id="PF07514">
    <property type="entry name" value="TraI_2"/>
    <property type="match status" value="1"/>
</dbReference>
<protein>
    <recommendedName>
        <fullName evidence="2">Uncharacterized domain-containing protein</fullName>
    </recommendedName>
</protein>
<comment type="caution">
    <text evidence="3">The sequence shown here is derived from an EMBL/GenBank/DDBJ whole genome shotgun (WGS) entry which is preliminary data.</text>
</comment>
<reference evidence="3 4" key="1">
    <citation type="submission" date="2011-01" db="EMBL/GenBank/DDBJ databases">
        <authorList>
            <person name="Weinstock G."/>
            <person name="Sodergren E."/>
            <person name="Clifton S."/>
            <person name="Fulton L."/>
            <person name="Fulton B."/>
            <person name="Courtney L."/>
            <person name="Fronick C."/>
            <person name="Harrison M."/>
            <person name="Strong C."/>
            <person name="Farmer C."/>
            <person name="Delahaunty K."/>
            <person name="Markovic C."/>
            <person name="Hall O."/>
            <person name="Minx P."/>
            <person name="Tomlinson C."/>
            <person name="Mitreva M."/>
            <person name="Hou S."/>
            <person name="Chen J."/>
            <person name="Wollam A."/>
            <person name="Pepin K.H."/>
            <person name="Johnson M."/>
            <person name="Bhonagiri V."/>
            <person name="Zhang X."/>
            <person name="Suruliraj S."/>
            <person name="Warren W."/>
            <person name="Chinwalla A."/>
            <person name="Mardis E.R."/>
            <person name="Wilson R.K."/>
        </authorList>
    </citation>
    <scope>NUCLEOTIDE SEQUENCE [LARGE SCALE GENOMIC DNA]</scope>
    <source>
        <strain evidence="4">DSM 22608 / JCM 16073 / KCTC 15190 / YIT 12066</strain>
    </source>
</reference>
<accession>E8LNA9</accession>
<organism evidence="3 4">
    <name type="scientific">Succinatimonas hippei (strain DSM 22608 / JCM 16073 / KCTC 15190 / YIT 12066)</name>
    <dbReference type="NCBI Taxonomy" id="762983"/>
    <lineage>
        <taxon>Bacteria</taxon>
        <taxon>Pseudomonadati</taxon>
        <taxon>Pseudomonadota</taxon>
        <taxon>Gammaproteobacteria</taxon>
        <taxon>Aeromonadales</taxon>
        <taxon>Succinivibrionaceae</taxon>
        <taxon>Succinatimonas</taxon>
    </lineage>
</organism>
<dbReference type="AlphaFoldDB" id="E8LNA9"/>
<gene>
    <name evidence="3" type="ORF">HMPREF9444_02266</name>
</gene>
<feature type="region of interest" description="Disordered" evidence="1">
    <location>
        <begin position="552"/>
        <end position="579"/>
    </location>
</feature>
<dbReference type="Gene3D" id="1.10.3210.40">
    <property type="match status" value="1"/>
</dbReference>
<sequence>MIRYLRSLKNKTKLQADPINSCTDPAFFFPHEIIKECQNIVAEALNFDSVTHKNEKFTLKNSDHNKRLSYNLTDDKGELIFKVFDNNAKSFPVISPQDLIAKNSDIIDALYRSLLMENAFFNNNILPYIKRAASICLTLPASEGFHDAQPGGLFRHLLCTAFESINRYFDHYDINDSLRKRNIKCTLFLAGLYHDIAKVVTDFSIYNNNNDHFNPHIESLHHFCLRTKATELIVFFNSSRQSNHDELHLIGLFLLTSGLPQIFAYINADIPLNDFYLKKSALFKSVQMADAKCAKASASVAGPYTLNINTYLIGLLLKFLNNSDVNELKDKGIFVVPYGILIAYDSMVLNDLNAGARENFREENKENRQDWLHLSRQWSKQGYILASGKYKVYAWHKVITSHGKYFVYGLTIKFNVQRLQNIKTLLSNAIPLGEAPSLINDLIKNYGDKYPGIVCVDNNDPKITDALNPYENEKENEEILITPIFGEGIKESAENAYMAKSLKAQYIADEKQQGILDAQEVIRKNELSFHTEFATEKLKTGKLSDVLQSPILNKNEEESSSPFALPENLDEEENEEENDRIDLAEHQSPDVTKLNGAKDFYQQDFKHKSSVQRDLLLKNKNSPYKTTINFPKVQKIEQPGISLKLESWLGDYNRKLVKPSNSDELENNQEK</sequence>
<feature type="domain" description="Uncharacterised" evidence="2">
    <location>
        <begin position="96"/>
        <end position="244"/>
    </location>
</feature>
<evidence type="ECO:0000313" key="3">
    <source>
        <dbReference type="EMBL" id="EFY05992.1"/>
    </source>
</evidence>
<evidence type="ECO:0000259" key="2">
    <source>
        <dbReference type="Pfam" id="PF07514"/>
    </source>
</evidence>
<proteinExistence type="predicted"/>
<dbReference type="HOGENOM" id="CLU_408776_0_0_6"/>
<dbReference type="Proteomes" id="UP000018458">
    <property type="component" value="Unassembled WGS sequence"/>
</dbReference>
<dbReference type="EMBL" id="AEVO01000168">
    <property type="protein sequence ID" value="EFY05992.1"/>
    <property type="molecule type" value="Genomic_DNA"/>
</dbReference>
<dbReference type="RefSeq" id="WP_009144397.1">
    <property type="nucleotide sequence ID" value="NZ_GL831079.1"/>
</dbReference>
<keyword evidence="4" id="KW-1185">Reference proteome</keyword>
<dbReference type="InterPro" id="IPR003607">
    <property type="entry name" value="HD/PDEase_dom"/>
</dbReference>
<dbReference type="InterPro" id="IPR011119">
    <property type="entry name" value="Unchr_helicase_relaxase_TraI"/>
</dbReference>
<evidence type="ECO:0000313" key="4">
    <source>
        <dbReference type="Proteomes" id="UP000018458"/>
    </source>
</evidence>